<protein>
    <recommendedName>
        <fullName evidence="4">Lipoprotein</fullName>
    </recommendedName>
</protein>
<comment type="caution">
    <text evidence="2">The sequence shown here is derived from an EMBL/GenBank/DDBJ whole genome shotgun (WGS) entry which is preliminary data.</text>
</comment>
<gene>
    <name evidence="2" type="ORF">BDD30_4531</name>
</gene>
<keyword evidence="3" id="KW-1185">Reference proteome</keyword>
<evidence type="ECO:0008006" key="4">
    <source>
        <dbReference type="Google" id="ProtNLM"/>
    </source>
</evidence>
<evidence type="ECO:0000313" key="3">
    <source>
        <dbReference type="Proteomes" id="UP000280955"/>
    </source>
</evidence>
<feature type="signal peptide" evidence="1">
    <location>
        <begin position="1"/>
        <end position="25"/>
    </location>
</feature>
<sequence length="76" mass="8511">MRSRMILIKCLPAWLIMSLMITGCASNNTAITPLFCEMAEPIYIGQEDVLTDITARGILTHNLIGKRLCAWQSNDK</sequence>
<dbReference type="EMBL" id="RBLJ01000007">
    <property type="protein sequence ID" value="RKS53989.1"/>
    <property type="molecule type" value="Genomic_DNA"/>
</dbReference>
<accession>A0ABX9SFR5</accession>
<organism evidence="2 3">
    <name type="scientific">Photorhabdus asymbiotica</name>
    <dbReference type="NCBI Taxonomy" id="291112"/>
    <lineage>
        <taxon>Bacteria</taxon>
        <taxon>Pseudomonadati</taxon>
        <taxon>Pseudomonadota</taxon>
        <taxon>Gammaproteobacteria</taxon>
        <taxon>Enterobacterales</taxon>
        <taxon>Morganellaceae</taxon>
        <taxon>Photorhabdus</taxon>
    </lineage>
</organism>
<reference evidence="2 3" key="1">
    <citation type="submission" date="2018-10" db="EMBL/GenBank/DDBJ databases">
        <title>Genomic Encyclopedia of Archaeal and Bacterial Type Strains, Phase II (KMG-II): from individual species to whole genera.</title>
        <authorList>
            <person name="Goeker M."/>
        </authorList>
    </citation>
    <scope>NUCLEOTIDE SEQUENCE [LARGE SCALE GENOMIC DNA]</scope>
    <source>
        <strain evidence="2 3">DSM 15149</strain>
    </source>
</reference>
<dbReference type="PROSITE" id="PS51257">
    <property type="entry name" value="PROKAR_LIPOPROTEIN"/>
    <property type="match status" value="1"/>
</dbReference>
<proteinExistence type="predicted"/>
<evidence type="ECO:0000313" key="2">
    <source>
        <dbReference type="EMBL" id="RKS53989.1"/>
    </source>
</evidence>
<keyword evidence="1" id="KW-0732">Signal</keyword>
<evidence type="ECO:0000256" key="1">
    <source>
        <dbReference type="SAM" id="SignalP"/>
    </source>
</evidence>
<feature type="chain" id="PRO_5046485012" description="Lipoprotein" evidence="1">
    <location>
        <begin position="26"/>
        <end position="76"/>
    </location>
</feature>
<dbReference type="Proteomes" id="UP000280955">
    <property type="component" value="Unassembled WGS sequence"/>
</dbReference>
<name>A0ABX9SFR5_9GAMM</name>